<organism evidence="1 2">
    <name type="scientific">Burkholderia humptydooensis MSMB43</name>
    <dbReference type="NCBI Taxonomy" id="441157"/>
    <lineage>
        <taxon>Bacteria</taxon>
        <taxon>Pseudomonadati</taxon>
        <taxon>Pseudomonadota</taxon>
        <taxon>Betaproteobacteria</taxon>
        <taxon>Burkholderiales</taxon>
        <taxon>Burkholderiaceae</taxon>
        <taxon>Burkholderia</taxon>
        <taxon>pseudomallei group</taxon>
    </lineage>
</organism>
<accession>A0ABN0G4C7</accession>
<keyword evidence="2" id="KW-1185">Reference proteome</keyword>
<dbReference type="InterPro" id="IPR016181">
    <property type="entry name" value="Acyl_CoA_acyltransferase"/>
</dbReference>
<gene>
    <name evidence="1" type="ORF">A33K_16594</name>
</gene>
<dbReference type="EMBL" id="JH692064">
    <property type="protein sequence ID" value="EIP86991.1"/>
    <property type="molecule type" value="Genomic_DNA"/>
</dbReference>
<sequence length="70" mass="8364">MILSCHRLEDFEGSRALWADPGVTRLIRDEPFAAEECWLRLLRYVGHWQLLGFGYWMAREKETGLFILHR</sequence>
<proteinExistence type="predicted"/>
<evidence type="ECO:0000313" key="1">
    <source>
        <dbReference type="EMBL" id="EIP86991.1"/>
    </source>
</evidence>
<name>A0ABN0G4C7_9BURK</name>
<evidence type="ECO:0000313" key="2">
    <source>
        <dbReference type="Proteomes" id="UP000004682"/>
    </source>
</evidence>
<dbReference type="SUPFAM" id="SSF55729">
    <property type="entry name" value="Acyl-CoA N-acyltransferases (Nat)"/>
    <property type="match status" value="1"/>
</dbReference>
<dbReference type="Proteomes" id="UP000004682">
    <property type="component" value="Unassembled WGS sequence"/>
</dbReference>
<dbReference type="Gene3D" id="3.40.630.30">
    <property type="match status" value="1"/>
</dbReference>
<protein>
    <submittedName>
        <fullName evidence="1">Acetyltransferase, GNAT family</fullName>
    </submittedName>
</protein>
<reference evidence="2" key="1">
    <citation type="journal article" date="2012" name="J. Bacteriol.">
        <title>Revised Genome Sequence of Burkholderia thailandensis MSMB43 with Improved Annotation.</title>
        <authorList>
            <person name="Zhuo Y."/>
            <person name="Liu L."/>
            <person name="Wang Q."/>
            <person name="Liu X."/>
            <person name="Ren B."/>
            <person name="Liu M."/>
            <person name="Ni P."/>
            <person name="Cheng Y.Q."/>
            <person name="Zhang L."/>
        </authorList>
    </citation>
    <scope>NUCLEOTIDE SEQUENCE [LARGE SCALE GENOMIC DNA]</scope>
    <source>
        <strain evidence="2">MSMB43</strain>
    </source>
</reference>